<reference evidence="3 4" key="1">
    <citation type="submission" date="2018-01" db="EMBL/GenBank/DDBJ databases">
        <title>Whole genome sequencing of Histamine producing bacteria.</title>
        <authorList>
            <person name="Butler K."/>
        </authorList>
    </citation>
    <scope>NUCLEOTIDE SEQUENCE [LARGE SCALE GENOMIC DNA]</scope>
    <source>
        <strain evidence="3 4">JCM 12947</strain>
    </source>
</reference>
<evidence type="ECO:0000313" key="4">
    <source>
        <dbReference type="Proteomes" id="UP000240987"/>
    </source>
</evidence>
<dbReference type="HAMAP" id="MF_00674">
    <property type="entry name" value="UPF0251"/>
    <property type="match status" value="1"/>
</dbReference>
<evidence type="ECO:0000256" key="2">
    <source>
        <dbReference type="HAMAP-Rule" id="MF_00674"/>
    </source>
</evidence>
<name>A0A2T3JB12_9GAMM</name>
<evidence type="ECO:0000256" key="1">
    <source>
        <dbReference type="ARBA" id="ARBA00009350"/>
    </source>
</evidence>
<keyword evidence="4" id="KW-1185">Reference proteome</keyword>
<dbReference type="SUPFAM" id="SSF88659">
    <property type="entry name" value="Sigma3 and sigma4 domains of RNA polymerase sigma factors"/>
    <property type="match status" value="1"/>
</dbReference>
<dbReference type="RefSeq" id="WP_107244375.1">
    <property type="nucleotide sequence ID" value="NZ_PYMJ01000025.1"/>
</dbReference>
<dbReference type="PANTHER" id="PTHR37478">
    <property type="match status" value="1"/>
</dbReference>
<dbReference type="PANTHER" id="PTHR37478:SF2">
    <property type="entry name" value="UPF0251 PROTEIN TK0562"/>
    <property type="match status" value="1"/>
</dbReference>
<dbReference type="Gene3D" id="1.10.10.10">
    <property type="entry name" value="Winged helix-like DNA-binding domain superfamily/Winged helix DNA-binding domain"/>
    <property type="match status" value="1"/>
</dbReference>
<dbReference type="Proteomes" id="UP000240987">
    <property type="component" value="Unassembled WGS sequence"/>
</dbReference>
<dbReference type="InterPro" id="IPR013324">
    <property type="entry name" value="RNA_pol_sigma_r3/r4-like"/>
</dbReference>
<dbReference type="AlphaFoldDB" id="A0A2T3JB12"/>
<dbReference type="EMBL" id="PYMJ01000025">
    <property type="protein sequence ID" value="PSU46025.1"/>
    <property type="molecule type" value="Genomic_DNA"/>
</dbReference>
<dbReference type="InterPro" id="IPR002852">
    <property type="entry name" value="UPF0251"/>
</dbReference>
<proteinExistence type="inferred from homology"/>
<protein>
    <recommendedName>
        <fullName evidence="2">UPF0251 protein C9J12_20385</fullName>
    </recommendedName>
</protein>
<sequence length="125" mass="13799">MGRPKIQRKINCRPAYSCFKPNGIPMTELTSIVLADDELEALRLVDMNGMQQLAAAHELGVSRQTLGSIVSRARQKVAQALVTGQALDLQSTHLPHTQRQAKKVLSSSITQPKNVEIVETETEEH</sequence>
<accession>A0A2T3JB12</accession>
<dbReference type="InterPro" id="IPR036388">
    <property type="entry name" value="WH-like_DNA-bd_sf"/>
</dbReference>
<dbReference type="OrthoDB" id="280278at2"/>
<gene>
    <name evidence="3" type="ORF">C9J12_20385</name>
</gene>
<comment type="caution">
    <text evidence="3">The sequence shown here is derived from an EMBL/GenBank/DDBJ whole genome shotgun (WGS) entry which is preliminary data.</text>
</comment>
<organism evidence="3 4">
    <name type="scientific">Photobacterium frigidiphilum</name>
    <dbReference type="NCBI Taxonomy" id="264736"/>
    <lineage>
        <taxon>Bacteria</taxon>
        <taxon>Pseudomonadati</taxon>
        <taxon>Pseudomonadota</taxon>
        <taxon>Gammaproteobacteria</taxon>
        <taxon>Vibrionales</taxon>
        <taxon>Vibrionaceae</taxon>
        <taxon>Photobacterium</taxon>
    </lineage>
</organism>
<comment type="similarity">
    <text evidence="1 2">Belongs to the UPF0251 family.</text>
</comment>
<dbReference type="Pfam" id="PF02001">
    <property type="entry name" value="DUF134"/>
    <property type="match status" value="1"/>
</dbReference>
<evidence type="ECO:0000313" key="3">
    <source>
        <dbReference type="EMBL" id="PSU46025.1"/>
    </source>
</evidence>